<dbReference type="SUPFAM" id="SSF49367">
    <property type="entry name" value="Superoxide reductase-like"/>
    <property type="match status" value="1"/>
</dbReference>
<dbReference type="PANTHER" id="PTHR36541:SF1">
    <property type="entry name" value="SUPEROXIDE REDUCTASE-RELATED"/>
    <property type="match status" value="1"/>
</dbReference>
<dbReference type="EMBL" id="CP011125">
    <property type="protein sequence ID" value="AKF04649.1"/>
    <property type="molecule type" value="Genomic_DNA"/>
</dbReference>
<keyword evidence="9" id="KW-1185">Reference proteome</keyword>
<feature type="domain" description="Desulfoferrodoxin ferrous iron-binding" evidence="7">
    <location>
        <begin position="59"/>
        <end position="152"/>
    </location>
</feature>
<dbReference type="PANTHER" id="PTHR36541">
    <property type="entry name" value="SUPEROXIDE REDUCTASE-RELATED"/>
    <property type="match status" value="1"/>
</dbReference>
<sequence length="159" mass="17543">MERRRFLRGSIVGAATLALPSAAVAQRGRGTSACPPARAEWSAEGALTGTQVADASALTEDERTHAPVLTLPERVRAGRPFDLVVQVGVRPHEMSVEHRIEWLEVRLDDRVVWVADLSPDVAYPIVRVPLALREPSQLIARARCNQHGVWMTRRAIQVT</sequence>
<gene>
    <name evidence="8" type="ORF">DB32_001798</name>
</gene>
<protein>
    <submittedName>
        <fullName evidence="8">Superoxide reductase</fullName>
    </submittedName>
</protein>
<evidence type="ECO:0000256" key="6">
    <source>
        <dbReference type="SAM" id="SignalP"/>
    </source>
</evidence>
<evidence type="ECO:0000256" key="2">
    <source>
        <dbReference type="ARBA" id="ARBA00022448"/>
    </source>
</evidence>
<accession>A0A0F6SE64</accession>
<dbReference type="STRING" id="927083.DB32_001798"/>
<keyword evidence="6" id="KW-0732">Signal</keyword>
<evidence type="ECO:0000256" key="1">
    <source>
        <dbReference type="ARBA" id="ARBA00005941"/>
    </source>
</evidence>
<dbReference type="RefSeq" id="WP_053231967.1">
    <property type="nucleotide sequence ID" value="NZ_CP011125.1"/>
</dbReference>
<reference evidence="8 9" key="1">
    <citation type="submission" date="2015-03" db="EMBL/GenBank/DDBJ databases">
        <title>Genome assembly of Sandaracinus amylolyticus DSM 53668.</title>
        <authorList>
            <person name="Sharma G."/>
            <person name="Subramanian S."/>
        </authorList>
    </citation>
    <scope>NUCLEOTIDE SEQUENCE [LARGE SCALE GENOMIC DNA]</scope>
    <source>
        <strain evidence="8 9">DSM 53668</strain>
    </source>
</reference>
<evidence type="ECO:0000259" key="7">
    <source>
        <dbReference type="Pfam" id="PF01880"/>
    </source>
</evidence>
<dbReference type="PROSITE" id="PS51318">
    <property type="entry name" value="TAT"/>
    <property type="match status" value="1"/>
</dbReference>
<evidence type="ECO:0000313" key="9">
    <source>
        <dbReference type="Proteomes" id="UP000034883"/>
    </source>
</evidence>
<keyword evidence="4" id="KW-0249">Electron transport</keyword>
<keyword evidence="5" id="KW-0408">Iron</keyword>
<dbReference type="OrthoDB" id="9814936at2"/>
<keyword evidence="2" id="KW-0813">Transport</keyword>
<feature type="signal peptide" evidence="6">
    <location>
        <begin position="1"/>
        <end position="25"/>
    </location>
</feature>
<name>A0A0F6SE64_9BACT</name>
<organism evidence="8 9">
    <name type="scientific">Sandaracinus amylolyticus</name>
    <dbReference type="NCBI Taxonomy" id="927083"/>
    <lineage>
        <taxon>Bacteria</taxon>
        <taxon>Pseudomonadati</taxon>
        <taxon>Myxococcota</taxon>
        <taxon>Polyangia</taxon>
        <taxon>Polyangiales</taxon>
        <taxon>Sandaracinaceae</taxon>
        <taxon>Sandaracinus</taxon>
    </lineage>
</organism>
<dbReference type="InterPro" id="IPR006311">
    <property type="entry name" value="TAT_signal"/>
</dbReference>
<evidence type="ECO:0000256" key="4">
    <source>
        <dbReference type="ARBA" id="ARBA00022982"/>
    </source>
</evidence>
<comment type="similarity">
    <text evidence="1">Belongs to the desulfoferrodoxin family.</text>
</comment>
<keyword evidence="3" id="KW-0479">Metal-binding</keyword>
<dbReference type="KEGG" id="samy:DB32_001798"/>
<dbReference type="Pfam" id="PF01880">
    <property type="entry name" value="Desulfoferrodox"/>
    <property type="match status" value="1"/>
</dbReference>
<dbReference type="InterPro" id="IPR036073">
    <property type="entry name" value="Desulfoferrodoxin_Fe-bd_dom_sf"/>
</dbReference>
<dbReference type="InterPro" id="IPR051233">
    <property type="entry name" value="Desulfoferrodoxin_SOR"/>
</dbReference>
<dbReference type="Proteomes" id="UP000034883">
    <property type="component" value="Chromosome"/>
</dbReference>
<dbReference type="GO" id="GO:0016491">
    <property type="term" value="F:oxidoreductase activity"/>
    <property type="evidence" value="ECO:0007669"/>
    <property type="project" value="InterPro"/>
</dbReference>
<dbReference type="GO" id="GO:0005506">
    <property type="term" value="F:iron ion binding"/>
    <property type="evidence" value="ECO:0007669"/>
    <property type="project" value="InterPro"/>
</dbReference>
<evidence type="ECO:0000313" key="8">
    <source>
        <dbReference type="EMBL" id="AKF04649.1"/>
    </source>
</evidence>
<feature type="chain" id="PRO_5002509748" evidence="6">
    <location>
        <begin position="26"/>
        <end position="159"/>
    </location>
</feature>
<proteinExistence type="inferred from homology"/>
<dbReference type="Gene3D" id="2.60.40.730">
    <property type="entry name" value="SOR catalytic domain"/>
    <property type="match status" value="1"/>
</dbReference>
<evidence type="ECO:0000256" key="3">
    <source>
        <dbReference type="ARBA" id="ARBA00022723"/>
    </source>
</evidence>
<dbReference type="InterPro" id="IPR002742">
    <property type="entry name" value="Desulfoferrodoxin_Fe-bd_dom"/>
</dbReference>
<dbReference type="AlphaFoldDB" id="A0A0F6SE64"/>
<evidence type="ECO:0000256" key="5">
    <source>
        <dbReference type="ARBA" id="ARBA00023004"/>
    </source>
</evidence>